<dbReference type="Gene3D" id="3.30.420.10">
    <property type="entry name" value="Ribonuclease H-like superfamily/Ribonuclease H"/>
    <property type="match status" value="1"/>
</dbReference>
<dbReference type="AlphaFoldDB" id="A0AAE0GUH1"/>
<dbReference type="Proteomes" id="UP001190700">
    <property type="component" value="Unassembled WGS sequence"/>
</dbReference>
<evidence type="ECO:0000313" key="3">
    <source>
        <dbReference type="Proteomes" id="UP001190700"/>
    </source>
</evidence>
<proteinExistence type="predicted"/>
<protein>
    <submittedName>
        <fullName evidence="2">Uncharacterized protein</fullName>
    </submittedName>
</protein>
<feature type="compositionally biased region" description="Acidic residues" evidence="1">
    <location>
        <begin position="402"/>
        <end position="417"/>
    </location>
</feature>
<evidence type="ECO:0000313" key="2">
    <source>
        <dbReference type="EMBL" id="KAK3284635.1"/>
    </source>
</evidence>
<comment type="caution">
    <text evidence="2">The sequence shown here is derived from an EMBL/GenBank/DDBJ whole genome shotgun (WGS) entry which is preliminary data.</text>
</comment>
<dbReference type="InterPro" id="IPR036397">
    <property type="entry name" value="RNaseH_sf"/>
</dbReference>
<gene>
    <name evidence="2" type="ORF">CYMTET_7735</name>
</gene>
<evidence type="ECO:0000256" key="1">
    <source>
        <dbReference type="SAM" id="MobiDB-lite"/>
    </source>
</evidence>
<feature type="region of interest" description="Disordered" evidence="1">
    <location>
        <begin position="337"/>
        <end position="417"/>
    </location>
</feature>
<organism evidence="2 3">
    <name type="scientific">Cymbomonas tetramitiformis</name>
    <dbReference type="NCBI Taxonomy" id="36881"/>
    <lineage>
        <taxon>Eukaryota</taxon>
        <taxon>Viridiplantae</taxon>
        <taxon>Chlorophyta</taxon>
        <taxon>Pyramimonadophyceae</taxon>
        <taxon>Pyramimonadales</taxon>
        <taxon>Pyramimonadaceae</taxon>
        <taxon>Cymbomonas</taxon>
    </lineage>
</organism>
<reference evidence="2 3" key="1">
    <citation type="journal article" date="2015" name="Genome Biol. Evol.">
        <title>Comparative Genomics of a Bacterivorous Green Alga Reveals Evolutionary Causalities and Consequences of Phago-Mixotrophic Mode of Nutrition.</title>
        <authorList>
            <person name="Burns J.A."/>
            <person name="Paasch A."/>
            <person name="Narechania A."/>
            <person name="Kim E."/>
        </authorList>
    </citation>
    <scope>NUCLEOTIDE SEQUENCE [LARGE SCALE GENOMIC DNA]</scope>
    <source>
        <strain evidence="2 3">PLY_AMNH</strain>
    </source>
</reference>
<dbReference type="GO" id="GO:0003676">
    <property type="term" value="F:nucleic acid binding"/>
    <property type="evidence" value="ECO:0007669"/>
    <property type="project" value="InterPro"/>
</dbReference>
<dbReference type="EMBL" id="LGRX02002217">
    <property type="protein sequence ID" value="KAK3284635.1"/>
    <property type="molecule type" value="Genomic_DNA"/>
</dbReference>
<sequence length="450" mass="51066">MLRSFVGSNPEDWDLWCANVEFAINDTRSDVTGFTPFELVLGHSPMSQLDLFLQAAAGQHSKRKGGEGTAHAMASKFAAQLEDARTKLEMAQQRQRHQFDQRHTAKSFQLGDLVWVDAKHLTENIMNRESFRKLGPRWHGPLPITERFFSDQQRELPEIGRGAPVAYRLKLPPKWRIHDVFAQHLLKEYRTADETFALRRQIPTPAKLTEFERLRLSREGKAPAGDTGHFKPFDWYIVFLPNGAAQWKWARKGTPEPLTAYFGEREPGLDYSWQHIIVHPSGALRRWERSRDGGWFLEDATRAKEPVAPFSLPLSNAFWQQASVTDEYKYLGIPYTGRKAATPSNSDDSGAGALTWSKEKLPDSDDDDDAGATDSKHDDDDAGATDSKHDMDTASPKWEYDTPGEYDTDTEDDVSEFDDLVADDAEEQAEARRLKRLGLQLIMDDKGELI</sequence>
<accession>A0AAE0GUH1</accession>
<keyword evidence="3" id="KW-1185">Reference proteome</keyword>
<name>A0AAE0GUH1_9CHLO</name>